<dbReference type="RefSeq" id="WP_231936779.1">
    <property type="nucleotide sequence ID" value="NZ_LS974202.1"/>
</dbReference>
<dbReference type="InterPro" id="IPR001295">
    <property type="entry name" value="Dihydroorotate_DH_CS"/>
</dbReference>
<evidence type="ECO:0000256" key="3">
    <source>
        <dbReference type="ARBA" id="ARBA00010804"/>
    </source>
</evidence>
<dbReference type="GO" id="GO:0004152">
    <property type="term" value="F:dihydroorotate dehydrogenase activity"/>
    <property type="evidence" value="ECO:0007669"/>
    <property type="project" value="UniProtKB-ARBA"/>
</dbReference>
<evidence type="ECO:0000256" key="7">
    <source>
        <dbReference type="ARBA" id="ARBA00022975"/>
    </source>
</evidence>
<evidence type="ECO:0000256" key="9">
    <source>
        <dbReference type="ARBA" id="ARBA00023004"/>
    </source>
</evidence>
<keyword evidence="5" id="KW-0288">FMN</keyword>
<evidence type="ECO:0000313" key="14">
    <source>
        <dbReference type="EMBL" id="SSC14210.1"/>
    </source>
</evidence>
<dbReference type="PROSITE" id="PS00198">
    <property type="entry name" value="4FE4S_FER_1"/>
    <property type="match status" value="2"/>
</dbReference>
<dbReference type="Pfam" id="PF01180">
    <property type="entry name" value="DHO_dh"/>
    <property type="match status" value="1"/>
</dbReference>
<keyword evidence="10" id="KW-0411">Iron-sulfur</keyword>
<proteinExistence type="inferred from homology"/>
<keyword evidence="8" id="KW-0560">Oxidoreductase</keyword>
<comment type="pathway">
    <text evidence="2">Pyrimidine metabolism; UMP biosynthesis via de novo pathway.</text>
</comment>
<dbReference type="AlphaFoldDB" id="A0A7Z7LIP9"/>
<dbReference type="GO" id="GO:0005737">
    <property type="term" value="C:cytoplasm"/>
    <property type="evidence" value="ECO:0007669"/>
    <property type="project" value="InterPro"/>
</dbReference>
<dbReference type="Proteomes" id="UP000250796">
    <property type="component" value="Chromosome MESINF"/>
</dbReference>
<dbReference type="SUPFAM" id="SSF51395">
    <property type="entry name" value="FMN-linked oxidoreductases"/>
    <property type="match status" value="1"/>
</dbReference>
<organism evidence="14 15">
    <name type="scientific">Mesotoga infera</name>
    <dbReference type="NCBI Taxonomy" id="1236046"/>
    <lineage>
        <taxon>Bacteria</taxon>
        <taxon>Thermotogati</taxon>
        <taxon>Thermotogota</taxon>
        <taxon>Thermotogae</taxon>
        <taxon>Kosmotogales</taxon>
        <taxon>Kosmotogaceae</taxon>
        <taxon>Mesotoga</taxon>
    </lineage>
</organism>
<feature type="domain" description="4Fe-4S ferredoxin-type" evidence="13">
    <location>
        <begin position="302"/>
        <end position="331"/>
    </location>
</feature>
<dbReference type="KEGG" id="minf:MESINF_2770"/>
<evidence type="ECO:0000313" key="15">
    <source>
        <dbReference type="Proteomes" id="UP000250796"/>
    </source>
</evidence>
<evidence type="ECO:0000256" key="6">
    <source>
        <dbReference type="ARBA" id="ARBA00022723"/>
    </source>
</evidence>
<dbReference type="Pfam" id="PF12838">
    <property type="entry name" value="Fer4_7"/>
    <property type="match status" value="1"/>
</dbReference>
<evidence type="ECO:0000256" key="4">
    <source>
        <dbReference type="ARBA" id="ARBA00022630"/>
    </source>
</evidence>
<dbReference type="Gene3D" id="2.30.26.10">
    <property type="entry name" value="Dihydroorotate Dehydrogenase A, chain A, domain 2"/>
    <property type="match status" value="1"/>
</dbReference>
<sequence>MDLSARLGKLSLSNPVMPASGPLTGDDKKMLSIAAFGVGAMVTKTISTVAAKVPRPCIIATNSYVVNTELWSEFPYERWLEEFIPAFRGESDLPLIVSLGYSPNDLEKLVPLFDKYADAFELSTHYVADDPSLMEELISAVKRNSDRPVFLKLDPSVNDPAVMVRAIEKAGGDGVVAINSLGPVYPYDATLKRSPMGSGDGFGWISGPAIKTLALSMVRRIREVTCLPVIGVGGIASAGDVVDFLSAGADAVQLLSGALIKGKDIYSRIISDLPKVLESRGFHSVAEAVSSVRQPGLSFEVRNPAIDHDKCTRCGLCVSVCPYFALSLNGMVEVDRESCFGCGLCQSRCPVGAIGGVLI</sequence>
<gene>
    <name evidence="14" type="ORF">MESINF_2770</name>
</gene>
<comment type="similarity">
    <text evidence="3">Belongs to the dihydropyrimidine dehydrogenase family.</text>
</comment>
<dbReference type="EMBL" id="LS974202">
    <property type="protein sequence ID" value="SSC14210.1"/>
    <property type="molecule type" value="Genomic_DNA"/>
</dbReference>
<evidence type="ECO:0000256" key="1">
    <source>
        <dbReference type="ARBA" id="ARBA00001917"/>
    </source>
</evidence>
<keyword evidence="9" id="KW-0408">Iron</keyword>
<name>A0A7Z7LIP9_9BACT</name>
<reference evidence="14 15" key="1">
    <citation type="submission" date="2017-01" db="EMBL/GenBank/DDBJ databases">
        <authorList>
            <person name="Erauso G."/>
        </authorList>
    </citation>
    <scope>NUCLEOTIDE SEQUENCE [LARGE SCALE GENOMIC DNA]</scope>
    <source>
        <strain evidence="14">MESINF1</strain>
    </source>
</reference>
<dbReference type="GO" id="GO:0006207">
    <property type="term" value="P:'de novo' pyrimidine nucleobase biosynthetic process"/>
    <property type="evidence" value="ECO:0007669"/>
    <property type="project" value="InterPro"/>
</dbReference>
<evidence type="ECO:0000256" key="8">
    <source>
        <dbReference type="ARBA" id="ARBA00023002"/>
    </source>
</evidence>
<evidence type="ECO:0000256" key="12">
    <source>
        <dbReference type="ARBA" id="ARBA00032722"/>
    </source>
</evidence>
<evidence type="ECO:0000256" key="11">
    <source>
        <dbReference type="ARBA" id="ARBA00030119"/>
    </source>
</evidence>
<dbReference type="PANTHER" id="PTHR48109:SF1">
    <property type="entry name" value="DIHYDROOROTATE DEHYDROGENASE (FUMARATE)"/>
    <property type="match status" value="1"/>
</dbReference>
<dbReference type="PANTHER" id="PTHR48109">
    <property type="entry name" value="DIHYDROOROTATE DEHYDROGENASE (QUINONE), MITOCHONDRIAL-RELATED"/>
    <property type="match status" value="1"/>
</dbReference>
<dbReference type="InterPro" id="IPR005720">
    <property type="entry name" value="Dihydroorotate_DH_cat"/>
</dbReference>
<keyword evidence="7" id="KW-0665">Pyrimidine biosynthesis</keyword>
<protein>
    <recommendedName>
        <fullName evidence="12">Dihydrothymine dehydrogenase</fullName>
    </recommendedName>
    <alternativeName>
        <fullName evidence="11">Dihydrouracil dehydrogenase</fullName>
    </alternativeName>
</protein>
<dbReference type="Gene3D" id="3.30.70.20">
    <property type="match status" value="2"/>
</dbReference>
<dbReference type="InterPro" id="IPR023359">
    <property type="entry name" value="Dihydro_DH_chainA_dom2"/>
</dbReference>
<dbReference type="InterPro" id="IPR017896">
    <property type="entry name" value="4Fe4S_Fe-S-bd"/>
</dbReference>
<evidence type="ECO:0000256" key="2">
    <source>
        <dbReference type="ARBA" id="ARBA00004725"/>
    </source>
</evidence>
<evidence type="ECO:0000256" key="10">
    <source>
        <dbReference type="ARBA" id="ARBA00023014"/>
    </source>
</evidence>
<accession>A0A7Z7LIP9</accession>
<keyword evidence="4" id="KW-0285">Flavoprotein</keyword>
<dbReference type="Gene3D" id="3.20.20.70">
    <property type="entry name" value="Aldolase class I"/>
    <property type="match status" value="1"/>
</dbReference>
<dbReference type="InterPro" id="IPR013785">
    <property type="entry name" value="Aldolase_TIM"/>
</dbReference>
<dbReference type="GO" id="GO:0051536">
    <property type="term" value="F:iron-sulfur cluster binding"/>
    <property type="evidence" value="ECO:0007669"/>
    <property type="project" value="UniProtKB-KW"/>
</dbReference>
<dbReference type="PROSITE" id="PS51379">
    <property type="entry name" value="4FE4S_FER_2"/>
    <property type="match status" value="2"/>
</dbReference>
<dbReference type="GO" id="GO:0044205">
    <property type="term" value="P:'de novo' UMP biosynthetic process"/>
    <property type="evidence" value="ECO:0007669"/>
    <property type="project" value="UniProtKB-UniPathway"/>
</dbReference>
<evidence type="ECO:0000259" key="13">
    <source>
        <dbReference type="PROSITE" id="PS51379"/>
    </source>
</evidence>
<dbReference type="PROSITE" id="PS00912">
    <property type="entry name" value="DHODEHASE_2"/>
    <property type="match status" value="1"/>
</dbReference>
<feature type="domain" description="4Fe-4S ferredoxin-type" evidence="13">
    <location>
        <begin position="332"/>
        <end position="359"/>
    </location>
</feature>
<dbReference type="UniPathway" id="UPA00070"/>
<dbReference type="GO" id="GO:0046872">
    <property type="term" value="F:metal ion binding"/>
    <property type="evidence" value="ECO:0007669"/>
    <property type="project" value="UniProtKB-KW"/>
</dbReference>
<keyword evidence="6" id="KW-0479">Metal-binding</keyword>
<evidence type="ECO:0000256" key="5">
    <source>
        <dbReference type="ARBA" id="ARBA00022643"/>
    </source>
</evidence>
<dbReference type="InterPro" id="IPR050074">
    <property type="entry name" value="DHO_dehydrogenase"/>
</dbReference>
<dbReference type="InterPro" id="IPR017900">
    <property type="entry name" value="4Fe4S_Fe_S_CS"/>
</dbReference>
<keyword evidence="15" id="KW-1185">Reference proteome</keyword>
<dbReference type="SUPFAM" id="SSF54862">
    <property type="entry name" value="4Fe-4S ferredoxins"/>
    <property type="match status" value="1"/>
</dbReference>
<comment type="cofactor">
    <cofactor evidence="1">
        <name>FMN</name>
        <dbReference type="ChEBI" id="CHEBI:58210"/>
    </cofactor>
</comment>